<feature type="compositionally biased region" description="Basic and acidic residues" evidence="1">
    <location>
        <begin position="394"/>
        <end position="419"/>
    </location>
</feature>
<evidence type="ECO:0000313" key="3">
    <source>
        <dbReference type="RefSeq" id="XP_047736208.1"/>
    </source>
</evidence>
<accession>A0A979FHM2</accession>
<dbReference type="CDD" id="cd04301">
    <property type="entry name" value="NAT_SF"/>
    <property type="match status" value="1"/>
</dbReference>
<sequence length="419" mass="46324">MMADCKLPLLTDKEVQESITNIDTWLATHAHSGLHAIRAEDLAIAVPGECFFMELLQENEEAHRELEKGILVYTDAREEQYLWLKGDWHPLERVLSITSNKEGWHQTQSLGERLLVLVLTQLDYRARESEGEVPYGCCSPTHPTYLLWRHHRLAGMASLRCQGTSIWGGEEVYACDTLDTVYVRPAHRRQGYTLALLSTLAARLAPGEHLGLSHPISLSMCKVLLKFIQVCPELRDRLWTLDEDGEVSGTVMLMLGSLMMRGVLCPPQPPAPLQPPPAPLYSLNVLLKFIQVCPELRDRLWTLDEDGEVSGTVMLMLGSLMMRGVLCPPQPPAPLQPPPAPPTTLSSPNHCTKPTPMCTNTSIPMCTNAPLGTNNSLTNSAQDGSAVTQMVTSDYERLPSVRDGGEVASLDKDEPCDTS</sequence>
<dbReference type="SUPFAM" id="SSF55729">
    <property type="entry name" value="Acyl-CoA N-acyltransferases (Nat)"/>
    <property type="match status" value="1"/>
</dbReference>
<dbReference type="GeneID" id="108679326"/>
<dbReference type="AlphaFoldDB" id="A0A979FHM2"/>
<feature type="region of interest" description="Disordered" evidence="1">
    <location>
        <begin position="393"/>
        <end position="419"/>
    </location>
</feature>
<proteinExistence type="predicted"/>
<evidence type="ECO:0000256" key="1">
    <source>
        <dbReference type="SAM" id="MobiDB-lite"/>
    </source>
</evidence>
<evidence type="ECO:0000313" key="2">
    <source>
        <dbReference type="Proteomes" id="UP000694843"/>
    </source>
</evidence>
<gene>
    <name evidence="3" type="primary">LOC108679326</name>
</gene>
<keyword evidence="2" id="KW-1185">Reference proteome</keyword>
<dbReference type="Proteomes" id="UP000694843">
    <property type="component" value="Unplaced"/>
</dbReference>
<dbReference type="InterPro" id="IPR029625">
    <property type="entry name" value="FAM169"/>
</dbReference>
<dbReference type="RefSeq" id="XP_047736208.1">
    <property type="nucleotide sequence ID" value="XM_047880252.1"/>
</dbReference>
<dbReference type="KEGG" id="hazt:108679326"/>
<organism evidence="2 3">
    <name type="scientific">Hyalella azteca</name>
    <name type="common">Amphipod</name>
    <dbReference type="NCBI Taxonomy" id="294128"/>
    <lineage>
        <taxon>Eukaryota</taxon>
        <taxon>Metazoa</taxon>
        <taxon>Ecdysozoa</taxon>
        <taxon>Arthropoda</taxon>
        <taxon>Crustacea</taxon>
        <taxon>Multicrustacea</taxon>
        <taxon>Malacostraca</taxon>
        <taxon>Eumalacostraca</taxon>
        <taxon>Peracarida</taxon>
        <taxon>Amphipoda</taxon>
        <taxon>Senticaudata</taxon>
        <taxon>Talitrida</taxon>
        <taxon>Talitroidea</taxon>
        <taxon>Hyalellidae</taxon>
        <taxon>Hyalella</taxon>
    </lineage>
</organism>
<dbReference type="InterPro" id="IPR016181">
    <property type="entry name" value="Acyl_CoA_acyltransferase"/>
</dbReference>
<protein>
    <submittedName>
        <fullName evidence="3">Uncharacterized protein LOC108679326</fullName>
    </submittedName>
</protein>
<dbReference type="OrthoDB" id="8954808at2759"/>
<reference evidence="3" key="1">
    <citation type="submission" date="2025-08" db="UniProtKB">
        <authorList>
            <consortium name="RefSeq"/>
        </authorList>
    </citation>
    <scope>IDENTIFICATION</scope>
    <source>
        <tissue evidence="3">Whole organism</tissue>
    </source>
</reference>
<dbReference type="PANTHER" id="PTHR22442:SF10">
    <property type="entry name" value="N-ACETYLTRANSFERASE, GNAT FAMILY-RELATED"/>
    <property type="match status" value="1"/>
</dbReference>
<dbReference type="PANTHER" id="PTHR22442">
    <property type="match status" value="1"/>
</dbReference>
<name>A0A979FHM2_HYAAZ</name>
<dbReference type="Gene3D" id="3.40.630.30">
    <property type="match status" value="1"/>
</dbReference>